<accession>A0ABV6MK81</accession>
<proteinExistence type="predicted"/>
<dbReference type="Pfam" id="PF02036">
    <property type="entry name" value="SCP2"/>
    <property type="match status" value="1"/>
</dbReference>
<reference evidence="2 3" key="1">
    <citation type="submission" date="2024-09" db="EMBL/GenBank/DDBJ databases">
        <authorList>
            <person name="Sun Q."/>
            <person name="Mori K."/>
        </authorList>
    </citation>
    <scope>NUCLEOTIDE SEQUENCE [LARGE SCALE GENOMIC DNA]</scope>
    <source>
        <strain evidence="2 3">TBRC 1432</strain>
    </source>
</reference>
<gene>
    <name evidence="2" type="ORF">ACFFH7_04370</name>
</gene>
<feature type="domain" description="SCP2" evidence="1">
    <location>
        <begin position="32"/>
        <end position="113"/>
    </location>
</feature>
<evidence type="ECO:0000259" key="1">
    <source>
        <dbReference type="Pfam" id="PF02036"/>
    </source>
</evidence>
<name>A0ABV6MK81_9PSEU</name>
<protein>
    <submittedName>
        <fullName evidence="2">SCP2 sterol-binding domain-containing protein</fullName>
    </submittedName>
</protein>
<dbReference type="InterPro" id="IPR003033">
    <property type="entry name" value="SCP2_sterol-bd_dom"/>
</dbReference>
<evidence type="ECO:0000313" key="2">
    <source>
        <dbReference type="EMBL" id="MFC0540698.1"/>
    </source>
</evidence>
<comment type="caution">
    <text evidence="2">The sequence shown here is derived from an EMBL/GenBank/DDBJ whole genome shotgun (WGS) entry which is preliminary data.</text>
</comment>
<sequence length="131" mass="14455">MTAVEFLSDAYLDELGRPNRSEQAEIPHVHVRVQFHAIGTPNGDVDYHLVVERGAIVEAGRGSLADSDLAVRASYRDLLAFESGELHAATAFVTGRLAVTGNRAKLLDLMVVLQNGNYHRFTADLRERAPW</sequence>
<dbReference type="Proteomes" id="UP001589810">
    <property type="component" value="Unassembled WGS sequence"/>
</dbReference>
<dbReference type="Gene3D" id="3.30.1050.10">
    <property type="entry name" value="SCP2 sterol-binding domain"/>
    <property type="match status" value="1"/>
</dbReference>
<dbReference type="InterPro" id="IPR036527">
    <property type="entry name" value="SCP2_sterol-bd_dom_sf"/>
</dbReference>
<organism evidence="2 3">
    <name type="scientific">Kutzneria chonburiensis</name>
    <dbReference type="NCBI Taxonomy" id="1483604"/>
    <lineage>
        <taxon>Bacteria</taxon>
        <taxon>Bacillati</taxon>
        <taxon>Actinomycetota</taxon>
        <taxon>Actinomycetes</taxon>
        <taxon>Pseudonocardiales</taxon>
        <taxon>Pseudonocardiaceae</taxon>
        <taxon>Kutzneria</taxon>
    </lineage>
</organism>
<dbReference type="SUPFAM" id="SSF55718">
    <property type="entry name" value="SCP-like"/>
    <property type="match status" value="1"/>
</dbReference>
<dbReference type="EMBL" id="JBHLUD010000001">
    <property type="protein sequence ID" value="MFC0540698.1"/>
    <property type="molecule type" value="Genomic_DNA"/>
</dbReference>
<dbReference type="RefSeq" id="WP_273939519.1">
    <property type="nucleotide sequence ID" value="NZ_CP097263.1"/>
</dbReference>
<evidence type="ECO:0000313" key="3">
    <source>
        <dbReference type="Proteomes" id="UP001589810"/>
    </source>
</evidence>
<keyword evidence="3" id="KW-1185">Reference proteome</keyword>